<gene>
    <name evidence="2" type="ORF">T12_4833</name>
</gene>
<sequence length="194" mass="21506">MGPAHAVGPEKSNNSRGIDAHICKLIQNGRDALIMVRQILLHHLRSALPPISPPRLQRNERPTNRNDAISGGEDQYISAGNDARTLPLHCILNFFQISEIPHAEAPVRLLLRQRLSCGVQKQGGVARLHSAVMEDVPEPGERCVLMALVEKLHLFPDNVLRLRAGLLVEIHHKIRGVLAIPNGREKKEGEENQS</sequence>
<comment type="caution">
    <text evidence="2">The sequence shown here is derived from an EMBL/GenBank/DDBJ whole genome shotgun (WGS) entry which is preliminary data.</text>
</comment>
<dbReference type="EMBL" id="JYDQ01000946">
    <property type="protein sequence ID" value="KRY06099.1"/>
    <property type="molecule type" value="Genomic_DNA"/>
</dbReference>
<accession>A0A0V0Z1D9</accession>
<evidence type="ECO:0000256" key="1">
    <source>
        <dbReference type="SAM" id="MobiDB-lite"/>
    </source>
</evidence>
<proteinExistence type="predicted"/>
<feature type="region of interest" description="Disordered" evidence="1">
    <location>
        <begin position="50"/>
        <end position="74"/>
    </location>
</feature>
<organism evidence="2 3">
    <name type="scientific">Trichinella patagoniensis</name>
    <dbReference type="NCBI Taxonomy" id="990121"/>
    <lineage>
        <taxon>Eukaryota</taxon>
        <taxon>Metazoa</taxon>
        <taxon>Ecdysozoa</taxon>
        <taxon>Nematoda</taxon>
        <taxon>Enoplea</taxon>
        <taxon>Dorylaimia</taxon>
        <taxon>Trichinellida</taxon>
        <taxon>Trichinellidae</taxon>
        <taxon>Trichinella</taxon>
    </lineage>
</organism>
<evidence type="ECO:0000313" key="3">
    <source>
        <dbReference type="Proteomes" id="UP000054783"/>
    </source>
</evidence>
<dbReference type="Proteomes" id="UP000054783">
    <property type="component" value="Unassembled WGS sequence"/>
</dbReference>
<name>A0A0V0Z1D9_9BILA</name>
<protein>
    <submittedName>
        <fullName evidence="2">Uncharacterized protein</fullName>
    </submittedName>
</protein>
<reference evidence="2 3" key="1">
    <citation type="submission" date="2015-01" db="EMBL/GenBank/DDBJ databases">
        <title>Evolution of Trichinella species and genotypes.</title>
        <authorList>
            <person name="Korhonen P.K."/>
            <person name="Edoardo P."/>
            <person name="Giuseppe L.R."/>
            <person name="Gasser R.B."/>
        </authorList>
    </citation>
    <scope>NUCLEOTIDE SEQUENCE [LARGE SCALE GENOMIC DNA]</scope>
    <source>
        <strain evidence="2">ISS2496</strain>
    </source>
</reference>
<evidence type="ECO:0000313" key="2">
    <source>
        <dbReference type="EMBL" id="KRY06099.1"/>
    </source>
</evidence>
<keyword evidence="3" id="KW-1185">Reference proteome</keyword>
<dbReference type="AlphaFoldDB" id="A0A0V0Z1D9"/>